<dbReference type="Gene3D" id="3.40.50.300">
    <property type="entry name" value="P-loop containing nucleotide triphosphate hydrolases"/>
    <property type="match status" value="1"/>
</dbReference>
<dbReference type="Pfam" id="PF05729">
    <property type="entry name" value="NACHT"/>
    <property type="match status" value="1"/>
</dbReference>
<name>X6P5K0_RETFI</name>
<evidence type="ECO:0000313" key="2">
    <source>
        <dbReference type="EMBL" id="ETO33378.1"/>
    </source>
</evidence>
<organism evidence="2 3">
    <name type="scientific">Reticulomyxa filosa</name>
    <dbReference type="NCBI Taxonomy" id="46433"/>
    <lineage>
        <taxon>Eukaryota</taxon>
        <taxon>Sar</taxon>
        <taxon>Rhizaria</taxon>
        <taxon>Retaria</taxon>
        <taxon>Foraminifera</taxon>
        <taxon>Monothalamids</taxon>
        <taxon>Reticulomyxidae</taxon>
        <taxon>Reticulomyxa</taxon>
    </lineage>
</organism>
<dbReference type="PANTHER" id="PTHR46312:SF2">
    <property type="entry name" value="NUCLEOTIDE-BINDING OLIGOMERIZATION DOMAIN-CONTAINING PROTEIN 2-LIKE"/>
    <property type="match status" value="1"/>
</dbReference>
<evidence type="ECO:0000259" key="1">
    <source>
        <dbReference type="Pfam" id="PF05729"/>
    </source>
</evidence>
<feature type="domain" description="NACHT" evidence="1">
    <location>
        <begin position="53"/>
        <end position="131"/>
    </location>
</feature>
<reference evidence="2 3" key="1">
    <citation type="journal article" date="2013" name="Curr. Biol.">
        <title>The Genome of the Foraminiferan Reticulomyxa filosa.</title>
        <authorList>
            <person name="Glockner G."/>
            <person name="Hulsmann N."/>
            <person name="Schleicher M."/>
            <person name="Noegel A.A."/>
            <person name="Eichinger L."/>
            <person name="Gallinger C."/>
            <person name="Pawlowski J."/>
            <person name="Sierra R."/>
            <person name="Euteneuer U."/>
            <person name="Pillet L."/>
            <person name="Moustafa A."/>
            <person name="Platzer M."/>
            <person name="Groth M."/>
            <person name="Szafranski K."/>
            <person name="Schliwa M."/>
        </authorList>
    </citation>
    <scope>NUCLEOTIDE SEQUENCE [LARGE SCALE GENOMIC DNA]</scope>
</reference>
<dbReference type="EMBL" id="ASPP01003445">
    <property type="protein sequence ID" value="ETO33378.1"/>
    <property type="molecule type" value="Genomic_DNA"/>
</dbReference>
<dbReference type="InterPro" id="IPR007111">
    <property type="entry name" value="NACHT_NTPase"/>
</dbReference>
<accession>X6P5K0</accession>
<evidence type="ECO:0000313" key="3">
    <source>
        <dbReference type="Proteomes" id="UP000023152"/>
    </source>
</evidence>
<dbReference type="Proteomes" id="UP000023152">
    <property type="component" value="Unassembled WGS sequence"/>
</dbReference>
<proteinExistence type="predicted"/>
<dbReference type="AlphaFoldDB" id="X6P5K0"/>
<comment type="caution">
    <text evidence="2">The sequence shown here is derived from an EMBL/GenBank/DDBJ whole genome shotgun (WGS) entry which is preliminary data.</text>
</comment>
<dbReference type="InterPro" id="IPR027417">
    <property type="entry name" value="P-loop_NTPase"/>
</dbReference>
<sequence>MWNDQFQWLLHIPLRKLVNIFDNKEDIENQWSKVFNVLHIPQWDTNDTKYVINSNNGLLLLDGFDEIANEIEKNTGLQQWLQHCTINENYCVIMTSRPNAICSYLNNPQILNVIGFQSQDIQNYVYAYFKNIQIDNGQADLLIKKLNDNPSLKLLSHTPFYMKWNWMKLNGITSKPNEEMIFVIFEMEMDYLSHIAWEGLRCGQAVISCKIQQRILHIIKSKYPRKDISVISQWHRINSFGFLQGQESINPSHPMDPVYFPHLTFQEWLAAYYLVNCLYESSESDNHQQVCSILINQQITPKYAVMIPFMAGILYNNIENKRDPSGSGLLYFWKLLHSSPPQPVSIHQKMLHMHCLDACKADTDSPFLPLKIQTCHKILVGLFKSLLITWIYFDQDKEITHTERSLID</sequence>
<protein>
    <submittedName>
        <fullName evidence="2">NACHT family NTPase</fullName>
    </submittedName>
</protein>
<dbReference type="PANTHER" id="PTHR46312">
    <property type="entry name" value="NACHT DOMAIN-CONTAINING PROTEIN"/>
    <property type="match status" value="1"/>
</dbReference>
<keyword evidence="3" id="KW-1185">Reference proteome</keyword>
<gene>
    <name evidence="2" type="ORF">RFI_03729</name>
</gene>